<feature type="transmembrane region" description="Helical" evidence="1">
    <location>
        <begin position="12"/>
        <end position="33"/>
    </location>
</feature>
<reference evidence="2 3" key="1">
    <citation type="journal article" date="2011" name="J. Bacteriol.">
        <title>Complete genome sequence of seawater bacterium Glaciecola nitratireducens FR1064T.</title>
        <authorList>
            <person name="Bian F."/>
            <person name="Qin Q.L."/>
            <person name="Xie B.B."/>
            <person name="Shu Y.L."/>
            <person name="Zhang X.Y."/>
            <person name="Yu Y."/>
            <person name="Chen B."/>
            <person name="Chen X.L."/>
            <person name="Zhou B.C."/>
            <person name="Zhang Y.Z."/>
        </authorList>
    </citation>
    <scope>NUCLEOTIDE SEQUENCE [LARGE SCALE GENOMIC DNA]</scope>
    <source>
        <strain evidence="3">JCM 12485 / KCTC 12276 / FR1064</strain>
    </source>
</reference>
<keyword evidence="1" id="KW-0812">Transmembrane</keyword>
<evidence type="ECO:0000313" key="3">
    <source>
        <dbReference type="Proteomes" id="UP000009282"/>
    </source>
</evidence>
<evidence type="ECO:0000256" key="1">
    <source>
        <dbReference type="SAM" id="Phobius"/>
    </source>
</evidence>
<organism evidence="2 3">
    <name type="scientific">Glaciecola nitratireducens (strain JCM 12485 / KCTC 12276 / FR1064)</name>
    <dbReference type="NCBI Taxonomy" id="1085623"/>
    <lineage>
        <taxon>Bacteria</taxon>
        <taxon>Pseudomonadati</taxon>
        <taxon>Pseudomonadota</taxon>
        <taxon>Gammaproteobacteria</taxon>
        <taxon>Alteromonadales</taxon>
        <taxon>Alteromonadaceae</taxon>
        <taxon>Brumicola</taxon>
    </lineage>
</organism>
<accession>G4QEG7</accession>
<dbReference type="STRING" id="1085623.GNIT_0576"/>
<sequence>MLIANRMQKQDKTLLLIGLMTQINIIIDAWQFFNRLFY</sequence>
<keyword evidence="3" id="KW-1185">Reference proteome</keyword>
<dbReference type="HOGENOM" id="CLU_3328366_0_0_6"/>
<name>G4QEG7_GLANF</name>
<dbReference type="Proteomes" id="UP000009282">
    <property type="component" value="Chromosome"/>
</dbReference>
<dbReference type="EMBL" id="CP003060">
    <property type="protein sequence ID" value="AEP28730.1"/>
    <property type="molecule type" value="Genomic_DNA"/>
</dbReference>
<keyword evidence="1" id="KW-1133">Transmembrane helix</keyword>
<protein>
    <submittedName>
        <fullName evidence="2">Uncharacterized protein</fullName>
    </submittedName>
</protein>
<dbReference type="KEGG" id="gni:GNIT_0576"/>
<proteinExistence type="predicted"/>
<keyword evidence="1" id="KW-0472">Membrane</keyword>
<dbReference type="AlphaFoldDB" id="G4QEG7"/>
<evidence type="ECO:0000313" key="2">
    <source>
        <dbReference type="EMBL" id="AEP28730.1"/>
    </source>
</evidence>
<gene>
    <name evidence="2" type="ordered locus">GNIT_0576</name>
</gene>